<gene>
    <name evidence="2" type="ORF">TRFO_32904</name>
</gene>
<dbReference type="Proteomes" id="UP000179807">
    <property type="component" value="Unassembled WGS sequence"/>
</dbReference>
<proteinExistence type="predicted"/>
<dbReference type="SUPFAM" id="SSF56112">
    <property type="entry name" value="Protein kinase-like (PK-like)"/>
    <property type="match status" value="1"/>
</dbReference>
<protein>
    <recommendedName>
        <fullName evidence="1">Protein kinase domain-containing protein</fullName>
    </recommendedName>
</protein>
<sequence length="380" mass="42227">MNFDGVFINLEDFEPTAKKLGGSLTGNVIVVTEKATKRECACKIFKSDLCASGVNQMSIVRQAFQLSNLKHPASVSLKGINMRSHKDPLSPIFITDLYKNGSLETILKAANKNFTPTKKHIALLGISHFLKYVHSNGITHNDLKPTNILFDDQFHPHVSDTGLSMTKNNLAYTAPEGSNSTSADVFAFGILAFEIITGKNAFTETGDALKKVIASGYRPSFTSDMTVPICELISKCWKKDSADRPSFSEIYEELQDFKKCIKGTADADEIEKYIKLLSEVKSVGRASPVPHPHGARNDSEDLTAVARRREPLARLNSSPSMKERDSQRSSINEHQDDDVRVFFCFLSSFLTFISFSSFVFYSSSSLLFHSSSFLLLFMKN</sequence>
<dbReference type="AlphaFoldDB" id="A0A1J4JSD6"/>
<dbReference type="InterPro" id="IPR008271">
    <property type="entry name" value="Ser/Thr_kinase_AS"/>
</dbReference>
<reference evidence="2" key="1">
    <citation type="submission" date="2016-10" db="EMBL/GenBank/DDBJ databases">
        <authorList>
            <person name="Benchimol M."/>
            <person name="Almeida L.G."/>
            <person name="Vasconcelos A.T."/>
            <person name="Perreira-Neves A."/>
            <person name="Rosa I.A."/>
            <person name="Tasca T."/>
            <person name="Bogo M.R."/>
            <person name="de Souza W."/>
        </authorList>
    </citation>
    <scope>NUCLEOTIDE SEQUENCE [LARGE SCALE GENOMIC DNA]</scope>
    <source>
        <strain evidence="2">K</strain>
    </source>
</reference>
<comment type="caution">
    <text evidence="2">The sequence shown here is derived from an EMBL/GenBank/DDBJ whole genome shotgun (WGS) entry which is preliminary data.</text>
</comment>
<evidence type="ECO:0000259" key="1">
    <source>
        <dbReference type="PROSITE" id="PS50011"/>
    </source>
</evidence>
<dbReference type="InterPro" id="IPR011009">
    <property type="entry name" value="Kinase-like_dom_sf"/>
</dbReference>
<evidence type="ECO:0000313" key="3">
    <source>
        <dbReference type="Proteomes" id="UP000179807"/>
    </source>
</evidence>
<dbReference type="Pfam" id="PF07714">
    <property type="entry name" value="PK_Tyr_Ser-Thr"/>
    <property type="match status" value="1"/>
</dbReference>
<dbReference type="InterPro" id="IPR001245">
    <property type="entry name" value="Ser-Thr/Tyr_kinase_cat_dom"/>
</dbReference>
<keyword evidence="3" id="KW-1185">Reference proteome</keyword>
<dbReference type="InterPro" id="IPR000719">
    <property type="entry name" value="Prot_kinase_dom"/>
</dbReference>
<name>A0A1J4JSD6_9EUKA</name>
<dbReference type="EMBL" id="MLAK01000955">
    <property type="protein sequence ID" value="OHT00444.1"/>
    <property type="molecule type" value="Genomic_DNA"/>
</dbReference>
<dbReference type="GeneID" id="94843462"/>
<dbReference type="PROSITE" id="PS50011">
    <property type="entry name" value="PROTEIN_KINASE_DOM"/>
    <property type="match status" value="1"/>
</dbReference>
<dbReference type="Gene3D" id="1.10.510.10">
    <property type="entry name" value="Transferase(Phosphotransferase) domain 1"/>
    <property type="match status" value="1"/>
</dbReference>
<dbReference type="PROSITE" id="PS00108">
    <property type="entry name" value="PROTEIN_KINASE_ST"/>
    <property type="match status" value="1"/>
</dbReference>
<dbReference type="PANTHER" id="PTHR44329">
    <property type="entry name" value="SERINE/THREONINE-PROTEIN KINASE TNNI3K-RELATED"/>
    <property type="match status" value="1"/>
</dbReference>
<dbReference type="GO" id="GO:0004674">
    <property type="term" value="F:protein serine/threonine kinase activity"/>
    <property type="evidence" value="ECO:0007669"/>
    <property type="project" value="TreeGrafter"/>
</dbReference>
<dbReference type="SMART" id="SM00220">
    <property type="entry name" value="S_TKc"/>
    <property type="match status" value="1"/>
</dbReference>
<dbReference type="OrthoDB" id="346907at2759"/>
<organism evidence="2 3">
    <name type="scientific">Tritrichomonas foetus</name>
    <dbReference type="NCBI Taxonomy" id="1144522"/>
    <lineage>
        <taxon>Eukaryota</taxon>
        <taxon>Metamonada</taxon>
        <taxon>Parabasalia</taxon>
        <taxon>Tritrichomonadida</taxon>
        <taxon>Tritrichomonadidae</taxon>
        <taxon>Tritrichomonas</taxon>
    </lineage>
</organism>
<evidence type="ECO:0000313" key="2">
    <source>
        <dbReference type="EMBL" id="OHT00444.1"/>
    </source>
</evidence>
<dbReference type="PANTHER" id="PTHR44329:SF214">
    <property type="entry name" value="PROTEIN KINASE DOMAIN-CONTAINING PROTEIN"/>
    <property type="match status" value="1"/>
</dbReference>
<dbReference type="GO" id="GO:0005524">
    <property type="term" value="F:ATP binding"/>
    <property type="evidence" value="ECO:0007669"/>
    <property type="project" value="InterPro"/>
</dbReference>
<dbReference type="InterPro" id="IPR051681">
    <property type="entry name" value="Ser/Thr_Kinases-Pseudokinases"/>
</dbReference>
<dbReference type="RefSeq" id="XP_068353580.1">
    <property type="nucleotide sequence ID" value="XM_068508758.1"/>
</dbReference>
<accession>A0A1J4JSD6</accession>
<dbReference type="VEuPathDB" id="TrichDB:TRFO_32904"/>
<feature type="domain" description="Protein kinase" evidence="1">
    <location>
        <begin position="14"/>
        <end position="258"/>
    </location>
</feature>